<evidence type="ECO:0000256" key="2">
    <source>
        <dbReference type="ARBA" id="ARBA00022741"/>
    </source>
</evidence>
<dbReference type="InterPro" id="IPR027417">
    <property type="entry name" value="P-loop_NTPase"/>
</dbReference>
<sequence>MAAVIETVELKKSYGKIEAVQGLNLSVQSGSVCAFLGQNGAGKSSTIKMLLGMVHPTGGSGSVLGHSIDREKESLLIRQKVAFVAEDKRLYDYMTVEQIVQFTKAFFPRWNHTFERRLMEQFELPPKRRIRHLSKGMRTKLALLLGFARGCELLILDEPTEGLDPVAIEDVLQIVVSLTAEGTTVFFSSHQIVEVEQIADHVLMIDRGRLVLDAPMDQVKEQYRHIQAVFPQPVEERDFRLAGIETIRTEGCTVSLVASHNVDAIIEHVRMLRAGNIDVLPLSLKEIFLGKVKVRS</sequence>
<dbReference type="PROSITE" id="PS00211">
    <property type="entry name" value="ABC_TRANSPORTER_1"/>
    <property type="match status" value="1"/>
</dbReference>
<dbReference type="OrthoDB" id="9804819at2"/>
<evidence type="ECO:0000256" key="1">
    <source>
        <dbReference type="ARBA" id="ARBA00022448"/>
    </source>
</evidence>
<reference evidence="5 6" key="1">
    <citation type="submission" date="2019-08" db="EMBL/GenBank/DDBJ databases">
        <title>Complete genome sequence of Terriglobus albidus strain ORNL.</title>
        <authorList>
            <person name="Podar M."/>
        </authorList>
    </citation>
    <scope>NUCLEOTIDE SEQUENCE [LARGE SCALE GENOMIC DNA]</scope>
    <source>
        <strain evidence="5 6">ORNL</strain>
    </source>
</reference>
<dbReference type="GO" id="GO:0016887">
    <property type="term" value="F:ATP hydrolysis activity"/>
    <property type="evidence" value="ECO:0007669"/>
    <property type="project" value="InterPro"/>
</dbReference>
<dbReference type="GO" id="GO:0005524">
    <property type="term" value="F:ATP binding"/>
    <property type="evidence" value="ECO:0007669"/>
    <property type="project" value="UniProtKB-KW"/>
</dbReference>
<dbReference type="CDD" id="cd03230">
    <property type="entry name" value="ABC_DR_subfamily_A"/>
    <property type="match status" value="1"/>
</dbReference>
<dbReference type="SUPFAM" id="SSF52540">
    <property type="entry name" value="P-loop containing nucleoside triphosphate hydrolases"/>
    <property type="match status" value="1"/>
</dbReference>
<dbReference type="AlphaFoldDB" id="A0A5B9EF01"/>
<evidence type="ECO:0000256" key="3">
    <source>
        <dbReference type="ARBA" id="ARBA00022840"/>
    </source>
</evidence>
<dbReference type="PANTHER" id="PTHR42939:SF3">
    <property type="entry name" value="ABC TRANSPORTER ATP-BINDING COMPONENT"/>
    <property type="match status" value="1"/>
</dbReference>
<dbReference type="Gene3D" id="3.40.50.300">
    <property type="entry name" value="P-loop containing nucleotide triphosphate hydrolases"/>
    <property type="match status" value="1"/>
</dbReference>
<dbReference type="PANTHER" id="PTHR42939">
    <property type="entry name" value="ABC TRANSPORTER ATP-BINDING PROTEIN ALBC-RELATED"/>
    <property type="match status" value="1"/>
</dbReference>
<dbReference type="EMBL" id="CP042806">
    <property type="protein sequence ID" value="QEE30349.1"/>
    <property type="molecule type" value="Genomic_DNA"/>
</dbReference>
<dbReference type="InterPro" id="IPR051782">
    <property type="entry name" value="ABC_Transporter_VariousFunc"/>
</dbReference>
<dbReference type="InterPro" id="IPR003439">
    <property type="entry name" value="ABC_transporter-like_ATP-bd"/>
</dbReference>
<dbReference type="KEGG" id="talb:FTW19_21615"/>
<dbReference type="Proteomes" id="UP000321820">
    <property type="component" value="Chromosome"/>
</dbReference>
<dbReference type="PROSITE" id="PS50893">
    <property type="entry name" value="ABC_TRANSPORTER_2"/>
    <property type="match status" value="1"/>
</dbReference>
<dbReference type="Pfam" id="PF00005">
    <property type="entry name" value="ABC_tran"/>
    <property type="match status" value="1"/>
</dbReference>
<organism evidence="5 6">
    <name type="scientific">Terriglobus albidus</name>
    <dbReference type="NCBI Taxonomy" id="1592106"/>
    <lineage>
        <taxon>Bacteria</taxon>
        <taxon>Pseudomonadati</taxon>
        <taxon>Acidobacteriota</taxon>
        <taxon>Terriglobia</taxon>
        <taxon>Terriglobales</taxon>
        <taxon>Acidobacteriaceae</taxon>
        <taxon>Terriglobus</taxon>
    </lineage>
</organism>
<dbReference type="SMART" id="SM00382">
    <property type="entry name" value="AAA"/>
    <property type="match status" value="1"/>
</dbReference>
<keyword evidence="2" id="KW-0547">Nucleotide-binding</keyword>
<evidence type="ECO:0000313" key="5">
    <source>
        <dbReference type="EMBL" id="QEE30349.1"/>
    </source>
</evidence>
<keyword evidence="3 5" id="KW-0067">ATP-binding</keyword>
<accession>A0A5B9EF01</accession>
<dbReference type="InterPro" id="IPR003593">
    <property type="entry name" value="AAA+_ATPase"/>
</dbReference>
<protein>
    <submittedName>
        <fullName evidence="5">ABC transporter ATP-binding protein</fullName>
    </submittedName>
</protein>
<dbReference type="InterPro" id="IPR017871">
    <property type="entry name" value="ABC_transporter-like_CS"/>
</dbReference>
<evidence type="ECO:0000313" key="6">
    <source>
        <dbReference type="Proteomes" id="UP000321820"/>
    </source>
</evidence>
<gene>
    <name evidence="5" type="ORF">FTW19_21615</name>
</gene>
<evidence type="ECO:0000259" key="4">
    <source>
        <dbReference type="PROSITE" id="PS50893"/>
    </source>
</evidence>
<name>A0A5B9EF01_9BACT</name>
<dbReference type="RefSeq" id="WP_147649618.1">
    <property type="nucleotide sequence ID" value="NZ_CP042806.1"/>
</dbReference>
<feature type="domain" description="ABC transporter" evidence="4">
    <location>
        <begin position="5"/>
        <end position="232"/>
    </location>
</feature>
<keyword evidence="6" id="KW-1185">Reference proteome</keyword>
<keyword evidence="1" id="KW-0813">Transport</keyword>
<proteinExistence type="predicted"/>